<dbReference type="Pfam" id="PF13489">
    <property type="entry name" value="Methyltransf_23"/>
    <property type="match status" value="1"/>
</dbReference>
<dbReference type="Gene3D" id="3.40.50.150">
    <property type="entry name" value="Vaccinia Virus protein VP39"/>
    <property type="match status" value="1"/>
</dbReference>
<dbReference type="Proteomes" id="UP000177268">
    <property type="component" value="Unassembled WGS sequence"/>
</dbReference>
<dbReference type="EMBL" id="MFIZ01000033">
    <property type="protein sequence ID" value="OGG11299.1"/>
    <property type="molecule type" value="Genomic_DNA"/>
</dbReference>
<dbReference type="SUPFAM" id="SSF53335">
    <property type="entry name" value="S-adenosyl-L-methionine-dependent methyltransferases"/>
    <property type="match status" value="1"/>
</dbReference>
<gene>
    <name evidence="1" type="ORF">A2Z00_02345</name>
</gene>
<evidence type="ECO:0000313" key="2">
    <source>
        <dbReference type="Proteomes" id="UP000177268"/>
    </source>
</evidence>
<dbReference type="STRING" id="1798370.A2Z00_02345"/>
<dbReference type="AlphaFoldDB" id="A0A1F5ZFN4"/>
<proteinExistence type="predicted"/>
<dbReference type="PANTHER" id="PTHR43861:SF6">
    <property type="entry name" value="METHYLTRANSFERASE TYPE 11"/>
    <property type="match status" value="1"/>
</dbReference>
<comment type="caution">
    <text evidence="1">The sequence shown here is derived from an EMBL/GenBank/DDBJ whole genome shotgun (WGS) entry which is preliminary data.</text>
</comment>
<evidence type="ECO:0008006" key="3">
    <source>
        <dbReference type="Google" id="ProtNLM"/>
    </source>
</evidence>
<reference evidence="1 2" key="1">
    <citation type="journal article" date="2016" name="Nat. Commun.">
        <title>Thousands of microbial genomes shed light on interconnected biogeochemical processes in an aquifer system.</title>
        <authorList>
            <person name="Anantharaman K."/>
            <person name="Brown C.T."/>
            <person name="Hug L.A."/>
            <person name="Sharon I."/>
            <person name="Castelle C.J."/>
            <person name="Probst A.J."/>
            <person name="Thomas B.C."/>
            <person name="Singh A."/>
            <person name="Wilkins M.J."/>
            <person name="Karaoz U."/>
            <person name="Brodie E.L."/>
            <person name="Williams K.H."/>
            <person name="Hubbard S.S."/>
            <person name="Banfield J.F."/>
        </authorList>
    </citation>
    <scope>NUCLEOTIDE SEQUENCE [LARGE SCALE GENOMIC DNA]</scope>
</reference>
<evidence type="ECO:0000313" key="1">
    <source>
        <dbReference type="EMBL" id="OGG11299.1"/>
    </source>
</evidence>
<name>A0A1F5ZFN4_9BACT</name>
<sequence>MDYQSFYLRVQKDKREKGGYYPEKITYILSSIGTGKRVLDVGCNDGYIGGLILRNHNDVYGVDIVKDNIKVAKRRSIKIKFFDITKDKFPYESDYFDVILLGDIIEHVFDTDMLLRNCYYILKPGGFLLLTTPNVASLGRRLMLLFGISPYLEYSPHHPTNNLPSVGHIRYYTKDVLYRQLAMNKYKDIKIIGDKINFGISSCSTIANYIPQFASNLMCKAYK</sequence>
<dbReference type="PANTHER" id="PTHR43861">
    <property type="entry name" value="TRANS-ACONITATE 2-METHYLTRANSFERASE-RELATED"/>
    <property type="match status" value="1"/>
</dbReference>
<dbReference type="InterPro" id="IPR029063">
    <property type="entry name" value="SAM-dependent_MTases_sf"/>
</dbReference>
<dbReference type="CDD" id="cd02440">
    <property type="entry name" value="AdoMet_MTases"/>
    <property type="match status" value="1"/>
</dbReference>
<accession>A0A1F5ZFN4</accession>
<protein>
    <recommendedName>
        <fullName evidence="3">Methyltransferase type 11 domain-containing protein</fullName>
    </recommendedName>
</protein>
<organism evidence="1 2">
    <name type="scientific">Candidatus Gottesmanbacteria bacterium RBG_13_45_10</name>
    <dbReference type="NCBI Taxonomy" id="1798370"/>
    <lineage>
        <taxon>Bacteria</taxon>
        <taxon>Candidatus Gottesmaniibacteriota</taxon>
    </lineage>
</organism>